<dbReference type="Gene3D" id="3.90.950.10">
    <property type="match status" value="1"/>
</dbReference>
<dbReference type="InterPro" id="IPR029001">
    <property type="entry name" value="ITPase-like_fam"/>
</dbReference>
<dbReference type="AlphaFoldDB" id="D9PK74"/>
<dbReference type="NCBIfam" id="TIGR00172">
    <property type="entry name" value="maf"/>
    <property type="match status" value="1"/>
</dbReference>
<evidence type="ECO:0000256" key="1">
    <source>
        <dbReference type="ARBA" id="ARBA00001968"/>
    </source>
</evidence>
<reference evidence="3" key="1">
    <citation type="submission" date="2010-07" db="EMBL/GenBank/DDBJ databases">
        <authorList>
            <consortium name="CONSOLIDER consortium CSD2007-00005"/>
            <person name="Guazzaroni M.-E."/>
            <person name="Richter M."/>
            <person name="Garcia-Salamanca A."/>
            <person name="Yarza P."/>
            <person name="Ferrer M."/>
        </authorList>
    </citation>
    <scope>NUCLEOTIDE SEQUENCE</scope>
</reference>
<evidence type="ECO:0000313" key="3">
    <source>
        <dbReference type="EMBL" id="EFK96035.1"/>
    </source>
</evidence>
<dbReference type="EMBL" id="ADZX01000585">
    <property type="protein sequence ID" value="EFK96035.1"/>
    <property type="molecule type" value="Genomic_DNA"/>
</dbReference>
<comment type="cofactor">
    <cofactor evidence="1">
        <name>a divalent metal cation</name>
        <dbReference type="ChEBI" id="CHEBI:60240"/>
    </cofactor>
</comment>
<dbReference type="GO" id="GO:0047429">
    <property type="term" value="F:nucleoside triphosphate diphosphatase activity"/>
    <property type="evidence" value="ECO:0007669"/>
    <property type="project" value="InterPro"/>
</dbReference>
<dbReference type="Pfam" id="PF02545">
    <property type="entry name" value="Maf"/>
    <property type="match status" value="1"/>
</dbReference>
<dbReference type="PANTHER" id="PTHR43213">
    <property type="entry name" value="BIFUNCTIONAL DTTP/UTP PYROPHOSPHATASE/METHYLTRANSFERASE PROTEIN-RELATED"/>
    <property type="match status" value="1"/>
</dbReference>
<sequence>MRIVICGSMKLANKMKEAKAVLEKAGHDVVLPPDTDASVANPNLNEEIEYCIRTDVIRNHFRLIADADAVLTLNYERKGIPGYIGSNTLMDMAIAHYLKKRVFLLYPVPDTDCAVEVKIMQPVILDGDISRVPFARSKVILASKSPRRMQLLEQLGVDFEVVESRVDESQVKESDPRELVRKLAMLKAEAVAKKVGKGHVIVAGDSVTHFNGVILGKPEGETEEKAKERARKMLRDFSGKKHDVYSGLCVLDTSTGKALTDFTKTTVRFRDLSERDIEACLNEKRVLGGAGAYVPETWPRCFEGIEGSHTNVLGTPTEKLIPMLRQSGVDV</sequence>
<dbReference type="SUPFAM" id="SSF52972">
    <property type="entry name" value="ITPase-like"/>
    <property type="match status" value="1"/>
</dbReference>
<dbReference type="PANTHER" id="PTHR43213:SF5">
    <property type="entry name" value="BIFUNCTIONAL DTTP_UTP PYROPHOSPHATASE_METHYLTRANSFERASE PROTEIN-RELATED"/>
    <property type="match status" value="1"/>
</dbReference>
<dbReference type="CDD" id="cd00555">
    <property type="entry name" value="Maf"/>
    <property type="match status" value="1"/>
</dbReference>
<reference evidence="3" key="2">
    <citation type="journal article" date="2011" name="Microb. Ecol.">
        <title>Taxonomic and Functional Metagenomic Profiling of the Microbial Community in the Anoxic Sediment of a Sub-saline Shallow Lake (Laguna de Carrizo, Central Spain).</title>
        <authorList>
            <person name="Ferrer M."/>
            <person name="Guazzaroni M.E."/>
            <person name="Richter M."/>
            <person name="Garcia-Salamanca A."/>
            <person name="Yarza P."/>
            <person name="Suarez-Suarez A."/>
            <person name="Solano J."/>
            <person name="Alcaide M."/>
            <person name="van Dillewijn P."/>
            <person name="Molina-Henares M.A."/>
            <person name="Lopez-Cortes N."/>
            <person name="Al-Ramahi Y."/>
            <person name="Guerrero C."/>
            <person name="Acosta A."/>
            <person name="de Eugenio L.I."/>
            <person name="Martinez V."/>
            <person name="Marques S."/>
            <person name="Rojo F."/>
            <person name="Santero E."/>
            <person name="Genilloud O."/>
            <person name="Perez-Perez J."/>
            <person name="Rossello-Mora R."/>
            <person name="Ramos J.L."/>
        </authorList>
    </citation>
    <scope>NUCLEOTIDE SEQUENCE</scope>
</reference>
<organism evidence="3">
    <name type="scientific">sediment metagenome</name>
    <dbReference type="NCBI Taxonomy" id="749907"/>
    <lineage>
        <taxon>unclassified sequences</taxon>
        <taxon>metagenomes</taxon>
        <taxon>ecological metagenomes</taxon>
    </lineage>
</organism>
<accession>D9PK74</accession>
<proteinExistence type="inferred from homology"/>
<gene>
    <name evidence="3" type="ORF">LDC_1939</name>
</gene>
<dbReference type="InterPro" id="IPR003697">
    <property type="entry name" value="Maf-like"/>
</dbReference>
<name>D9PK74_9ZZZZ</name>
<evidence type="ECO:0000256" key="2">
    <source>
        <dbReference type="ARBA" id="ARBA00022801"/>
    </source>
</evidence>
<comment type="caution">
    <text evidence="3">The sequence shown here is derived from an EMBL/GenBank/DDBJ whole genome shotgun (WGS) entry which is preliminary data.</text>
</comment>
<protein>
    <submittedName>
        <fullName evidence="3">Maf-like protein</fullName>
    </submittedName>
</protein>
<keyword evidence="2" id="KW-0378">Hydrolase</keyword>
<dbReference type="HAMAP" id="MF_00528">
    <property type="entry name" value="Maf"/>
    <property type="match status" value="1"/>
</dbReference>